<feature type="chain" id="PRO_5013228137" description="CENP-T/Histone H4 histone fold domain-containing protein" evidence="7">
    <location>
        <begin position="32"/>
        <end position="902"/>
    </location>
</feature>
<dbReference type="GO" id="GO:0046982">
    <property type="term" value="F:protein heterodimerization activity"/>
    <property type="evidence" value="ECO:0007669"/>
    <property type="project" value="InterPro"/>
</dbReference>
<evidence type="ECO:0000256" key="3">
    <source>
        <dbReference type="ARBA" id="ARBA00010137"/>
    </source>
</evidence>
<sequence length="902" mass="103097">MGSRRHTSCSPLVRSPRILALVALCVLLVFASVSRSTKNTPTKKPPPFFHLPHPNPHLRNEDLVDSFAGYKYREQCRINALDLHVPFDPLCPDLPSLLDALSNGGRVGFDAPYISRSCDFRWYSTHEVCGILKRYERVLFFGDSLIRQASPVLFLFSDPQLYSALIVFMRRDLGYGAVENWDFGELENKQCFCENQISVKDCNVNTVSIQTLLIREPTWIEETCKDVDLKLHILVKHPIPDFELDRVAEDIAAHSKLDKPWAFIFGHGLWNHLESNATLNWLDSIEAKIKSKLQIYPDSASPRIFVAPAAAGPHKPDEWIPLQGNKKIMLFEEEMKILMKARGMEVLGTWNATIQAFSYDGSHRGLRTQLLLSQMVLNILDMDWYETKTELIDWLLIENDRPGWLDNIIFVFMTRIHSRDPYIPPTLPDLSYQKCPVETLHAKARTNRYIQLNPIFAKREPRAFSGALMGQTHTPRQPTNSRPLSSSRRTPSRIVLKKKEPTPHKARALQQKSAKETFRRKSLQNARETPRDILRTLSRAITKAPASVTKIPLIDQDRSSDNDDIAPPILQSDIDHSDSSSEEDKPPRLMSEQFSLPDEDVTVELPRREALQHRLSLGRPSLDGDSTIHMSDIDDDTIPFGQAHLTQEMIFEDFQNDTSLYSNTAADDLTCRGIQDYQNDETVMAMERRRTLVEDENPFLFNMPDPQSIDEPPLPIQPPDEKRFEIWSDAGEETVAQHNTNPPGKPNLKRKGRPIKLSQAGVQLPSLPCTLLKTMASNFSGCTLSKTTLEAICSASDKFLEQMSFDISAYAKHAGRKTIEEIDVIQLMKRCQPSTNCFSKAYVYFNYRQRILNKSTSIYALACKYLPRELRDEIQIEASIHPQKRKKLKTHHTEKENEEREE</sequence>
<evidence type="ECO:0000256" key="5">
    <source>
        <dbReference type="ARBA" id="ARBA00023242"/>
    </source>
</evidence>
<dbReference type="Pfam" id="PF15511">
    <property type="entry name" value="CENP-T_C"/>
    <property type="match status" value="1"/>
</dbReference>
<feature type="region of interest" description="Disordered" evidence="6">
    <location>
        <begin position="468"/>
        <end position="531"/>
    </location>
</feature>
<dbReference type="InterPro" id="IPR028255">
    <property type="entry name" value="CENP-T"/>
</dbReference>
<dbReference type="PANTHER" id="PTHR46904">
    <property type="entry name" value="CENTROMERE PROTEIN T"/>
    <property type="match status" value="1"/>
</dbReference>
<evidence type="ECO:0000313" key="10">
    <source>
        <dbReference type="Proteomes" id="UP000186594"/>
    </source>
</evidence>
<dbReference type="AlphaFoldDB" id="A0A1U7LKL3"/>
<evidence type="ECO:0000256" key="6">
    <source>
        <dbReference type="SAM" id="MobiDB-lite"/>
    </source>
</evidence>
<organism evidence="9 10">
    <name type="scientific">Neolecta irregularis (strain DAH-3)</name>
    <dbReference type="NCBI Taxonomy" id="1198029"/>
    <lineage>
        <taxon>Eukaryota</taxon>
        <taxon>Fungi</taxon>
        <taxon>Dikarya</taxon>
        <taxon>Ascomycota</taxon>
        <taxon>Taphrinomycotina</taxon>
        <taxon>Neolectales</taxon>
        <taxon>Neolectaceae</taxon>
        <taxon>Neolecta</taxon>
    </lineage>
</organism>
<evidence type="ECO:0000256" key="4">
    <source>
        <dbReference type="ARBA" id="ARBA00022454"/>
    </source>
</evidence>
<dbReference type="GO" id="GO:0005634">
    <property type="term" value="C:nucleus"/>
    <property type="evidence" value="ECO:0007669"/>
    <property type="project" value="UniProtKB-SubCell"/>
</dbReference>
<evidence type="ECO:0000256" key="7">
    <source>
        <dbReference type="SAM" id="SignalP"/>
    </source>
</evidence>
<evidence type="ECO:0000256" key="2">
    <source>
        <dbReference type="ARBA" id="ARBA00004286"/>
    </source>
</evidence>
<comment type="similarity">
    <text evidence="3">Belongs to the CENP-T/CNN1 family.</text>
</comment>
<reference evidence="9 10" key="1">
    <citation type="submission" date="2016-04" db="EMBL/GenBank/DDBJ databases">
        <title>Evolutionary innovation and constraint leading to complex multicellularity in the Ascomycota.</title>
        <authorList>
            <person name="Cisse O."/>
            <person name="Nguyen A."/>
            <person name="Hewitt D.A."/>
            <person name="Jedd G."/>
            <person name="Stajich J.E."/>
        </authorList>
    </citation>
    <scope>NUCLEOTIDE SEQUENCE [LARGE SCALE GENOMIC DNA]</scope>
    <source>
        <strain evidence="9 10">DAH-3</strain>
    </source>
</reference>
<feature type="domain" description="CENP-T/Histone H4 histone fold" evidence="8">
    <location>
        <begin position="761"/>
        <end position="831"/>
    </location>
</feature>
<evidence type="ECO:0000259" key="8">
    <source>
        <dbReference type="Pfam" id="PF15511"/>
    </source>
</evidence>
<feature type="compositionally biased region" description="Basic and acidic residues" evidence="6">
    <location>
        <begin position="891"/>
        <end position="902"/>
    </location>
</feature>
<feature type="compositionally biased region" description="Basic and acidic residues" evidence="6">
    <location>
        <begin position="573"/>
        <end position="587"/>
    </location>
</feature>
<dbReference type="Gene3D" id="1.10.20.10">
    <property type="entry name" value="Histone, subunit A"/>
    <property type="match status" value="1"/>
</dbReference>
<keyword evidence="5" id="KW-0539">Nucleus</keyword>
<gene>
    <name evidence="9" type="ORF">NEOLI_001229</name>
</gene>
<feature type="signal peptide" evidence="7">
    <location>
        <begin position="1"/>
        <end position="31"/>
    </location>
</feature>
<keyword evidence="4" id="KW-0158">Chromosome</keyword>
<dbReference type="InterPro" id="IPR009072">
    <property type="entry name" value="Histone-fold"/>
</dbReference>
<protein>
    <recommendedName>
        <fullName evidence="8">CENP-T/Histone H4 histone fold domain-containing protein</fullName>
    </recommendedName>
</protein>
<dbReference type="GO" id="GO:0003677">
    <property type="term" value="F:DNA binding"/>
    <property type="evidence" value="ECO:0007669"/>
    <property type="project" value="InterPro"/>
</dbReference>
<feature type="region of interest" description="Disordered" evidence="6">
    <location>
        <begin position="882"/>
        <end position="902"/>
    </location>
</feature>
<dbReference type="GO" id="GO:0000776">
    <property type="term" value="C:kinetochore"/>
    <property type="evidence" value="ECO:0007669"/>
    <property type="project" value="InterPro"/>
</dbReference>
<keyword evidence="7" id="KW-0732">Signal</keyword>
<comment type="caution">
    <text evidence="9">The sequence shown here is derived from an EMBL/GenBank/DDBJ whole genome shotgun (WGS) entry which is preliminary data.</text>
</comment>
<keyword evidence="10" id="KW-1185">Reference proteome</keyword>
<dbReference type="OrthoDB" id="5373426at2759"/>
<dbReference type="GO" id="GO:0007059">
    <property type="term" value="P:chromosome segregation"/>
    <property type="evidence" value="ECO:0007669"/>
    <property type="project" value="TreeGrafter"/>
</dbReference>
<dbReference type="GO" id="GO:0051382">
    <property type="term" value="P:kinetochore assembly"/>
    <property type="evidence" value="ECO:0007669"/>
    <property type="project" value="InterPro"/>
</dbReference>
<feature type="compositionally biased region" description="Polar residues" evidence="6">
    <location>
        <begin position="471"/>
        <end position="480"/>
    </location>
</feature>
<evidence type="ECO:0000313" key="9">
    <source>
        <dbReference type="EMBL" id="OLL23082.1"/>
    </source>
</evidence>
<name>A0A1U7LKL3_NEOID</name>
<dbReference type="STRING" id="1198029.A0A1U7LKL3"/>
<feature type="compositionally biased region" description="Low complexity" evidence="6">
    <location>
        <begin position="481"/>
        <end position="493"/>
    </location>
</feature>
<dbReference type="GO" id="GO:0000278">
    <property type="term" value="P:mitotic cell cycle"/>
    <property type="evidence" value="ECO:0007669"/>
    <property type="project" value="TreeGrafter"/>
</dbReference>
<dbReference type="PANTHER" id="PTHR46904:SF1">
    <property type="entry name" value="CENTROMERE PROTEIN T"/>
    <property type="match status" value="1"/>
</dbReference>
<proteinExistence type="inferred from homology"/>
<evidence type="ECO:0000256" key="1">
    <source>
        <dbReference type="ARBA" id="ARBA00004123"/>
    </source>
</evidence>
<feature type="region of interest" description="Disordered" evidence="6">
    <location>
        <begin position="552"/>
        <end position="598"/>
    </location>
</feature>
<accession>A0A1U7LKL3</accession>
<dbReference type="SUPFAM" id="SSF47113">
    <property type="entry name" value="Histone-fold"/>
    <property type="match status" value="1"/>
</dbReference>
<dbReference type="Proteomes" id="UP000186594">
    <property type="component" value="Unassembled WGS sequence"/>
</dbReference>
<comment type="subcellular location">
    <subcellularLocation>
        <location evidence="2">Chromosome</location>
    </subcellularLocation>
    <subcellularLocation>
        <location evidence="1">Nucleus</location>
    </subcellularLocation>
</comment>
<dbReference type="CDD" id="cd22920">
    <property type="entry name" value="HFD_CENP-T"/>
    <property type="match status" value="1"/>
</dbReference>
<dbReference type="EMBL" id="LXFE01002311">
    <property type="protein sequence ID" value="OLL23082.1"/>
    <property type="molecule type" value="Genomic_DNA"/>
</dbReference>
<dbReference type="InterPro" id="IPR035425">
    <property type="entry name" value="CENP-T/H4_C"/>
</dbReference>